<dbReference type="InterPro" id="IPR005527">
    <property type="entry name" value="MinE"/>
</dbReference>
<organism evidence="5 6">
    <name type="scientific">Bauldia litoralis</name>
    <dbReference type="NCBI Taxonomy" id="665467"/>
    <lineage>
        <taxon>Bacteria</taxon>
        <taxon>Pseudomonadati</taxon>
        <taxon>Pseudomonadota</taxon>
        <taxon>Alphaproteobacteria</taxon>
        <taxon>Hyphomicrobiales</taxon>
        <taxon>Kaistiaceae</taxon>
        <taxon>Bauldia</taxon>
    </lineage>
</organism>
<comment type="similarity">
    <text evidence="1 4">Belongs to the MinE family.</text>
</comment>
<dbReference type="NCBIfam" id="TIGR01215">
    <property type="entry name" value="minE"/>
    <property type="match status" value="1"/>
</dbReference>
<evidence type="ECO:0000256" key="2">
    <source>
        <dbReference type="ARBA" id="ARBA00020112"/>
    </source>
</evidence>
<reference evidence="5 6" key="1">
    <citation type="submission" date="2016-10" db="EMBL/GenBank/DDBJ databases">
        <authorList>
            <person name="de Groot N.N."/>
        </authorList>
    </citation>
    <scope>NUCLEOTIDE SEQUENCE [LARGE SCALE GENOMIC DNA]</scope>
    <source>
        <strain evidence="5 6">ATCC 35022</strain>
    </source>
</reference>
<dbReference type="Pfam" id="PF03776">
    <property type="entry name" value="MinE"/>
    <property type="match status" value="1"/>
</dbReference>
<protein>
    <recommendedName>
        <fullName evidence="2 4">Cell division topological specificity factor</fullName>
    </recommendedName>
</protein>
<dbReference type="Gene3D" id="3.30.1070.10">
    <property type="entry name" value="Cell division topological specificity factor MinE"/>
    <property type="match status" value="1"/>
</dbReference>
<dbReference type="Proteomes" id="UP000199071">
    <property type="component" value="Unassembled WGS sequence"/>
</dbReference>
<evidence type="ECO:0000256" key="3">
    <source>
        <dbReference type="ARBA" id="ARBA00025265"/>
    </source>
</evidence>
<gene>
    <name evidence="4" type="primary">minE</name>
    <name evidence="5" type="ORF">SAMN02982931_01254</name>
</gene>
<evidence type="ECO:0000256" key="1">
    <source>
        <dbReference type="ARBA" id="ARBA00008168"/>
    </source>
</evidence>
<proteinExistence type="inferred from homology"/>
<evidence type="ECO:0000313" key="6">
    <source>
        <dbReference type="Proteomes" id="UP000199071"/>
    </source>
</evidence>
<sequence>MILRFFKLRRSAPVARDRLKVLLAHERAMTGRPDLIAVLREEILAVIRKHVPVDPGKVNVRADQAGTTSTLSVDIELSTMKPPTAAAA</sequence>
<evidence type="ECO:0000256" key="4">
    <source>
        <dbReference type="HAMAP-Rule" id="MF_00262"/>
    </source>
</evidence>
<dbReference type="GO" id="GO:0032955">
    <property type="term" value="P:regulation of division septum assembly"/>
    <property type="evidence" value="ECO:0007669"/>
    <property type="project" value="InterPro"/>
</dbReference>
<dbReference type="EMBL" id="FMXQ01000002">
    <property type="protein sequence ID" value="SDB15876.1"/>
    <property type="molecule type" value="Genomic_DNA"/>
</dbReference>
<name>A0A1G6B5C0_9HYPH</name>
<dbReference type="STRING" id="665467.SAMN02982931_01254"/>
<evidence type="ECO:0000313" key="5">
    <source>
        <dbReference type="EMBL" id="SDB15876.1"/>
    </source>
</evidence>
<dbReference type="InterPro" id="IPR036707">
    <property type="entry name" value="MinE_sf"/>
</dbReference>
<keyword evidence="6" id="KW-1185">Reference proteome</keyword>
<dbReference type="GO" id="GO:0051301">
    <property type="term" value="P:cell division"/>
    <property type="evidence" value="ECO:0007669"/>
    <property type="project" value="UniProtKB-KW"/>
</dbReference>
<accession>A0A1G6B5C0</accession>
<dbReference type="SUPFAM" id="SSF55229">
    <property type="entry name" value="Cell division protein MinE topological specificity domain"/>
    <property type="match status" value="1"/>
</dbReference>
<comment type="function">
    <text evidence="3 4">Prevents the cell division inhibition by proteins MinC and MinD at internal division sites while permitting inhibition at polar sites. This ensures cell division at the proper site by restricting the formation of a division septum at the midpoint of the long axis of the cell.</text>
</comment>
<dbReference type="HAMAP" id="MF_00262">
    <property type="entry name" value="MinE"/>
    <property type="match status" value="1"/>
</dbReference>
<keyword evidence="4 5" id="KW-0132">Cell division</keyword>
<dbReference type="AlphaFoldDB" id="A0A1G6B5C0"/>
<dbReference type="NCBIfam" id="NF001422">
    <property type="entry name" value="PRK00296.1"/>
    <property type="match status" value="1"/>
</dbReference>
<keyword evidence="4" id="KW-0131">Cell cycle</keyword>